<evidence type="ECO:0000256" key="6">
    <source>
        <dbReference type="ARBA" id="ARBA00023277"/>
    </source>
</evidence>
<dbReference type="InterPro" id="IPR003609">
    <property type="entry name" value="Pan_app"/>
</dbReference>
<keyword evidence="2 8" id="KW-0147">Chitin-binding</keyword>
<dbReference type="PANTHER" id="PTHR46471">
    <property type="entry name" value="CHITIN DEACETYLASE"/>
    <property type="match status" value="1"/>
</dbReference>
<feature type="domain" description="Chitin-binding type-1" evidence="11">
    <location>
        <begin position="25"/>
        <end position="73"/>
    </location>
</feature>
<evidence type="ECO:0000259" key="12">
    <source>
        <dbReference type="PROSITE" id="PS50948"/>
    </source>
</evidence>
<dbReference type="Proteomes" id="UP000800082">
    <property type="component" value="Unassembled WGS sequence"/>
</dbReference>
<dbReference type="CDD" id="cd11618">
    <property type="entry name" value="ChtBD1_1"/>
    <property type="match status" value="2"/>
</dbReference>
<dbReference type="SMART" id="SM00270">
    <property type="entry name" value="ChtBD1"/>
    <property type="match status" value="3"/>
</dbReference>
<feature type="compositionally biased region" description="Low complexity" evidence="9">
    <location>
        <begin position="128"/>
        <end position="181"/>
    </location>
</feature>
<evidence type="ECO:0000256" key="2">
    <source>
        <dbReference type="ARBA" id="ARBA00022669"/>
    </source>
</evidence>
<dbReference type="InterPro" id="IPR036861">
    <property type="entry name" value="Endochitinase-like_sf"/>
</dbReference>
<evidence type="ECO:0000256" key="1">
    <source>
        <dbReference type="ARBA" id="ARBA00001941"/>
    </source>
</evidence>
<name>A0A6A5RT56_9PLEO</name>
<dbReference type="GO" id="GO:0008061">
    <property type="term" value="F:chitin binding"/>
    <property type="evidence" value="ECO:0007669"/>
    <property type="project" value="UniProtKB-UniRule"/>
</dbReference>
<feature type="disulfide bond" evidence="8">
    <location>
        <begin position="209"/>
        <end position="223"/>
    </location>
</feature>
<dbReference type="EMBL" id="ML978962">
    <property type="protein sequence ID" value="KAF1931022.1"/>
    <property type="molecule type" value="Genomic_DNA"/>
</dbReference>
<reference evidence="13" key="1">
    <citation type="journal article" date="2020" name="Stud. Mycol.">
        <title>101 Dothideomycetes genomes: a test case for predicting lifestyles and emergence of pathogens.</title>
        <authorList>
            <person name="Haridas S."/>
            <person name="Albert R."/>
            <person name="Binder M."/>
            <person name="Bloem J."/>
            <person name="Labutti K."/>
            <person name="Salamov A."/>
            <person name="Andreopoulos B."/>
            <person name="Baker S."/>
            <person name="Barry K."/>
            <person name="Bills G."/>
            <person name="Bluhm B."/>
            <person name="Cannon C."/>
            <person name="Castanera R."/>
            <person name="Culley D."/>
            <person name="Daum C."/>
            <person name="Ezra D."/>
            <person name="Gonzalez J."/>
            <person name="Henrissat B."/>
            <person name="Kuo A."/>
            <person name="Liang C."/>
            <person name="Lipzen A."/>
            <person name="Lutzoni F."/>
            <person name="Magnuson J."/>
            <person name="Mondo S."/>
            <person name="Nolan M."/>
            <person name="Ohm R."/>
            <person name="Pangilinan J."/>
            <person name="Park H.-J."/>
            <person name="Ramirez L."/>
            <person name="Alfaro M."/>
            <person name="Sun H."/>
            <person name="Tritt A."/>
            <person name="Yoshinaga Y."/>
            <person name="Zwiers L.-H."/>
            <person name="Turgeon B."/>
            <person name="Goodwin S."/>
            <person name="Spatafora J."/>
            <person name="Crous P."/>
            <person name="Grigoriev I."/>
        </authorList>
    </citation>
    <scope>NUCLEOTIDE SEQUENCE</scope>
    <source>
        <strain evidence="13">CBS 183.55</strain>
    </source>
</reference>
<keyword evidence="6" id="KW-0119">Carbohydrate metabolism</keyword>
<dbReference type="InterPro" id="IPR001002">
    <property type="entry name" value="Chitin-bd_1"/>
</dbReference>
<comment type="caution">
    <text evidence="8">Lacks conserved residue(s) required for the propagation of feature annotation.</text>
</comment>
<dbReference type="PANTHER" id="PTHR46471:SF2">
    <property type="entry name" value="CHITIN DEACETYLASE-RELATED"/>
    <property type="match status" value="1"/>
</dbReference>
<feature type="disulfide bond" evidence="8">
    <location>
        <begin position="46"/>
        <end position="60"/>
    </location>
</feature>
<evidence type="ECO:0000256" key="7">
    <source>
        <dbReference type="ARBA" id="ARBA00023285"/>
    </source>
</evidence>
<keyword evidence="4 10" id="KW-0732">Signal</keyword>
<organism evidence="13 14">
    <name type="scientific">Didymella exigua CBS 183.55</name>
    <dbReference type="NCBI Taxonomy" id="1150837"/>
    <lineage>
        <taxon>Eukaryota</taxon>
        <taxon>Fungi</taxon>
        <taxon>Dikarya</taxon>
        <taxon>Ascomycota</taxon>
        <taxon>Pezizomycotina</taxon>
        <taxon>Dothideomycetes</taxon>
        <taxon>Pleosporomycetidae</taxon>
        <taxon>Pleosporales</taxon>
        <taxon>Pleosporineae</taxon>
        <taxon>Didymellaceae</taxon>
        <taxon>Didymella</taxon>
    </lineage>
</organism>
<dbReference type="Pfam" id="PF00187">
    <property type="entry name" value="Chitin_bind_1"/>
    <property type="match status" value="2"/>
</dbReference>
<dbReference type="SUPFAM" id="SSF57016">
    <property type="entry name" value="Plant lectins/antimicrobial peptides"/>
    <property type="match status" value="3"/>
</dbReference>
<feature type="domain" description="Chitin-binding type-1" evidence="11">
    <location>
        <begin position="281"/>
        <end position="328"/>
    </location>
</feature>
<proteinExistence type="predicted"/>
<evidence type="ECO:0000256" key="3">
    <source>
        <dbReference type="ARBA" id="ARBA00022723"/>
    </source>
</evidence>
<dbReference type="AlphaFoldDB" id="A0A6A5RT56"/>
<dbReference type="PROSITE" id="PS50948">
    <property type="entry name" value="PAN"/>
    <property type="match status" value="1"/>
</dbReference>
<evidence type="ECO:0000256" key="9">
    <source>
        <dbReference type="SAM" id="MobiDB-lite"/>
    </source>
</evidence>
<keyword evidence="7" id="KW-0170">Cobalt</keyword>
<protein>
    <submittedName>
        <fullName evidence="13">Carbohydrate-binding module family 18 protein</fullName>
    </submittedName>
</protein>
<evidence type="ECO:0000259" key="11">
    <source>
        <dbReference type="PROSITE" id="PS50941"/>
    </source>
</evidence>
<dbReference type="RefSeq" id="XP_033451270.1">
    <property type="nucleotide sequence ID" value="XM_033597889.1"/>
</dbReference>
<evidence type="ECO:0000256" key="5">
    <source>
        <dbReference type="ARBA" id="ARBA00022801"/>
    </source>
</evidence>
<dbReference type="OrthoDB" id="1193027at2759"/>
<accession>A0A6A5RT56</accession>
<sequence length="418" mass="41481">MHSALLLAIAALPFLGADALKSSTTALCGIQSGNKLTCKNSVFGNCCSKSGFCGSSSTYCGTGCQAGFGDCKSSLPTIVKSSSASAEPSSASPKSQTTSATIFASSVATTSASSKLSTASATSTLSTVTSSRIPVTSRPSSTPTSLTSEVSSSSVGDVQVSKDSVSSSTPSSSAPVTSSSSIPDLKVSADGSCGGTQGFTCLGSSFGNCCSEYGWCGSTGTYCDAGCNAPFGTCNGASSSVQPSLSASPASSLSTLAPSSFTTLTRTTSATPSPTQVVSTNGACGASPDGITCLGSAFGDCCSQYGYCGSSSAFCGISCQSGFGNCDAPTAPDNTCGVEGFANEAEYYASSFNLVDATDVSTCAALCLAEDGCLSYLFNPGLQNCAYLMQSLSQGEFIATAGTNQFFWDRACAEATTA</sequence>
<feature type="region of interest" description="Disordered" evidence="9">
    <location>
        <begin position="128"/>
        <end position="182"/>
    </location>
</feature>
<keyword evidence="8" id="KW-1015">Disulfide bond</keyword>
<feature type="domain" description="Chitin-binding type-1" evidence="11">
    <location>
        <begin position="190"/>
        <end position="236"/>
    </location>
</feature>
<feature type="signal peptide" evidence="10">
    <location>
        <begin position="1"/>
        <end position="19"/>
    </location>
</feature>
<feature type="chain" id="PRO_5025339580" evidence="10">
    <location>
        <begin position="20"/>
        <end position="418"/>
    </location>
</feature>
<keyword evidence="3" id="KW-0479">Metal-binding</keyword>
<gene>
    <name evidence="13" type="ORF">M421DRAFT_90785</name>
</gene>
<dbReference type="GO" id="GO:0016787">
    <property type="term" value="F:hydrolase activity"/>
    <property type="evidence" value="ECO:0007669"/>
    <property type="project" value="UniProtKB-KW"/>
</dbReference>
<feature type="domain" description="Apple" evidence="12">
    <location>
        <begin position="336"/>
        <end position="412"/>
    </location>
</feature>
<comment type="cofactor">
    <cofactor evidence="1">
        <name>Co(2+)</name>
        <dbReference type="ChEBI" id="CHEBI:48828"/>
    </cofactor>
</comment>
<evidence type="ECO:0000256" key="4">
    <source>
        <dbReference type="ARBA" id="ARBA00022729"/>
    </source>
</evidence>
<dbReference type="Gene3D" id="3.30.60.10">
    <property type="entry name" value="Endochitinase-like"/>
    <property type="match status" value="3"/>
</dbReference>
<dbReference type="GeneID" id="54355556"/>
<evidence type="ECO:0000313" key="14">
    <source>
        <dbReference type="Proteomes" id="UP000800082"/>
    </source>
</evidence>
<keyword evidence="14" id="KW-1185">Reference proteome</keyword>
<keyword evidence="5" id="KW-0378">Hydrolase</keyword>
<evidence type="ECO:0000256" key="8">
    <source>
        <dbReference type="PROSITE-ProRule" id="PRU00261"/>
    </source>
</evidence>
<evidence type="ECO:0000256" key="10">
    <source>
        <dbReference type="SAM" id="SignalP"/>
    </source>
</evidence>
<feature type="disulfide bond" evidence="8">
    <location>
        <begin position="301"/>
        <end position="315"/>
    </location>
</feature>
<evidence type="ECO:0000313" key="13">
    <source>
        <dbReference type="EMBL" id="KAF1931022.1"/>
    </source>
</evidence>
<dbReference type="PROSITE" id="PS50941">
    <property type="entry name" value="CHIT_BIND_I_2"/>
    <property type="match status" value="3"/>
</dbReference>
<dbReference type="GO" id="GO:0046872">
    <property type="term" value="F:metal ion binding"/>
    <property type="evidence" value="ECO:0007669"/>
    <property type="project" value="UniProtKB-KW"/>
</dbReference>